<dbReference type="EMBL" id="JADKYY010000004">
    <property type="protein sequence ID" value="MBF5027038.1"/>
    <property type="molecule type" value="Genomic_DNA"/>
</dbReference>
<dbReference type="AlphaFoldDB" id="A0A931EA44"/>
<dbReference type="RefSeq" id="WP_194738964.1">
    <property type="nucleotide sequence ID" value="NZ_JADKYY010000004.1"/>
</dbReference>
<protein>
    <submittedName>
        <fullName evidence="1">Uncharacterized protein</fullName>
    </submittedName>
</protein>
<dbReference type="Proteomes" id="UP000694480">
    <property type="component" value="Unassembled WGS sequence"/>
</dbReference>
<name>A0A931EA44_9FLAO</name>
<organism evidence="1 2">
    <name type="scientific">Planobacterium oryzisoli</name>
    <dbReference type="NCBI Taxonomy" id="2771435"/>
    <lineage>
        <taxon>Bacteria</taxon>
        <taxon>Pseudomonadati</taxon>
        <taxon>Bacteroidota</taxon>
        <taxon>Flavobacteriia</taxon>
        <taxon>Flavobacteriales</taxon>
        <taxon>Weeksellaceae</taxon>
        <taxon>Chryseobacterium group</taxon>
        <taxon>Chryseobacterium</taxon>
    </lineage>
</organism>
<accession>A0A931EA44</accession>
<evidence type="ECO:0000313" key="2">
    <source>
        <dbReference type="Proteomes" id="UP000694480"/>
    </source>
</evidence>
<reference evidence="1" key="1">
    <citation type="submission" date="2020-11" db="EMBL/GenBank/DDBJ databases">
        <title>Genome seq and assembly of Planobacterium sp.</title>
        <authorList>
            <person name="Chhetri G."/>
        </authorList>
    </citation>
    <scope>NUCLEOTIDE SEQUENCE</scope>
    <source>
        <strain evidence="1">GCR5</strain>
    </source>
</reference>
<comment type="caution">
    <text evidence="1">The sequence shown here is derived from an EMBL/GenBank/DDBJ whole genome shotgun (WGS) entry which is preliminary data.</text>
</comment>
<proteinExistence type="predicted"/>
<keyword evidence="2" id="KW-1185">Reference proteome</keyword>
<sequence>MKKIMTVGALALGILSFAQKSPIRAMIPYAQDSDMALVKAKTDLFLLNVLSSDKFKMTTNSSAQDHLDMGVVLPFQGGEIRTRLRHDFLKEGHVVSLSQTKIHRGSAVEVVDQSKESHQVILDQLERLFIDTYKKEISGK</sequence>
<gene>
    <name evidence="1" type="ORF">IC612_04400</name>
</gene>
<evidence type="ECO:0000313" key="1">
    <source>
        <dbReference type="EMBL" id="MBF5027038.1"/>
    </source>
</evidence>